<sequence>MNNLNYTIYKTRNNLDKDKLTQLTIHEWIHDKIAILKLGVIKSFNSQTQEAVVIIPEYKDLEIKTQNISNMHFNPQEGDKVILIQSSISLFDSKDNNYFDKNYF</sequence>
<protein>
    <submittedName>
        <fullName evidence="1">Uncharacterized protein</fullName>
    </submittedName>
</protein>
<dbReference type="Pfam" id="PF05606">
    <property type="entry name" value="DUF777"/>
    <property type="match status" value="1"/>
</dbReference>
<organism evidence="1">
    <name type="scientific">Borrelia crocidurae DOU</name>
    <dbReference type="NCBI Taxonomy" id="1293575"/>
    <lineage>
        <taxon>Bacteria</taxon>
        <taxon>Pseudomonadati</taxon>
        <taxon>Spirochaetota</taxon>
        <taxon>Spirochaetia</taxon>
        <taxon>Spirochaetales</taxon>
        <taxon>Borreliaceae</taxon>
        <taxon>Borrelia</taxon>
    </lineage>
</organism>
<feature type="non-terminal residue" evidence="1">
    <location>
        <position position="104"/>
    </location>
</feature>
<reference evidence="1" key="1">
    <citation type="submission" date="2013-02" db="EMBL/GenBank/DDBJ databases">
        <title>Comparative genomics of Borrelia species.</title>
        <authorList>
            <person name="Schwan T.G."/>
            <person name="Raffel S.J."/>
            <person name="Porcella S.F."/>
        </authorList>
    </citation>
    <scope>NUCLEOTIDE SEQUENCE</scope>
    <source>
        <strain evidence="1">DOU</strain>
        <plasmid evidence="1">unnamed</plasmid>
    </source>
</reference>
<dbReference type="HOGENOM" id="CLU_2255656_0_0_12"/>
<keyword evidence="1" id="KW-0614">Plasmid</keyword>
<gene>
    <name evidence="1" type="ORF">BCD_0943</name>
</gene>
<dbReference type="InterPro" id="IPR008495">
    <property type="entry name" value="DUF777_BOR_spp"/>
</dbReference>
<dbReference type="RefSeq" id="WP_025401079.1">
    <property type="nucleotide sequence ID" value="NZ_CP004281.1"/>
</dbReference>
<geneLocation type="plasmid" evidence="1">
    <name>unnamed</name>
</geneLocation>
<name>W5SIN0_9SPIR</name>
<proteinExistence type="predicted"/>
<evidence type="ECO:0000313" key="1">
    <source>
        <dbReference type="EMBL" id="AHH07009.1"/>
    </source>
</evidence>
<dbReference type="EMBL" id="CP004281">
    <property type="protein sequence ID" value="AHH07009.1"/>
    <property type="molecule type" value="Genomic_DNA"/>
</dbReference>
<dbReference type="AlphaFoldDB" id="W5SIN0"/>
<accession>W5SIN0</accession>